<reference evidence="7" key="1">
    <citation type="submission" date="2021-01" db="EMBL/GenBank/DDBJ databases">
        <authorList>
            <person name="Corre E."/>
            <person name="Pelletier E."/>
            <person name="Niang G."/>
            <person name="Scheremetjew M."/>
            <person name="Finn R."/>
            <person name="Kale V."/>
            <person name="Holt S."/>
            <person name="Cochrane G."/>
            <person name="Meng A."/>
            <person name="Brown T."/>
            <person name="Cohen L."/>
        </authorList>
    </citation>
    <scope>NUCLEOTIDE SEQUENCE</scope>
    <source>
        <strain evidence="7">CCMP2877</strain>
    </source>
</reference>
<accession>A0A7S1UEN4</accession>
<gene>
    <name evidence="7" type="ORF">PPAR1163_LOCUS24251</name>
</gene>
<dbReference type="PANTHER" id="PTHR43580:SF2">
    <property type="entry name" value="CYTOKINE-LIKE NUCLEAR FACTOR N-PAC"/>
    <property type="match status" value="1"/>
</dbReference>
<dbReference type="SUPFAM" id="SSF48179">
    <property type="entry name" value="6-phosphogluconate dehydrogenase C-terminal domain-like"/>
    <property type="match status" value="1"/>
</dbReference>
<evidence type="ECO:0000256" key="1">
    <source>
        <dbReference type="ARBA" id="ARBA00007598"/>
    </source>
</evidence>
<dbReference type="GO" id="GO:0050661">
    <property type="term" value="F:NADP binding"/>
    <property type="evidence" value="ECO:0007669"/>
    <property type="project" value="InterPro"/>
</dbReference>
<dbReference type="PANTHER" id="PTHR43580">
    <property type="entry name" value="OXIDOREDUCTASE GLYR1-RELATED"/>
    <property type="match status" value="1"/>
</dbReference>
<feature type="domain" description="6-phosphogluconate dehydrogenase NADP-binding" evidence="5">
    <location>
        <begin position="1"/>
        <end position="155"/>
    </location>
</feature>
<keyword evidence="3" id="KW-0520">NAD</keyword>
<dbReference type="InterPro" id="IPR015815">
    <property type="entry name" value="HIBADH-related"/>
</dbReference>
<organism evidence="7">
    <name type="scientific">Phaeomonas parva</name>
    <dbReference type="NCBI Taxonomy" id="124430"/>
    <lineage>
        <taxon>Eukaryota</taxon>
        <taxon>Sar</taxon>
        <taxon>Stramenopiles</taxon>
        <taxon>Ochrophyta</taxon>
        <taxon>Pinguiophyceae</taxon>
        <taxon>Pinguiochrysidales</taxon>
        <taxon>Pinguiochrysidaceae</taxon>
        <taxon>Phaeomonas</taxon>
    </lineage>
</organism>
<evidence type="ECO:0000313" key="7">
    <source>
        <dbReference type="EMBL" id="CAD9265828.1"/>
    </source>
</evidence>
<evidence type="ECO:0000259" key="5">
    <source>
        <dbReference type="Pfam" id="PF03446"/>
    </source>
</evidence>
<name>A0A7S1UEN4_9STRA</name>
<evidence type="ECO:0000256" key="3">
    <source>
        <dbReference type="ARBA" id="ARBA00023027"/>
    </source>
</evidence>
<dbReference type="InterPro" id="IPR013328">
    <property type="entry name" value="6PGD_dom2"/>
</dbReference>
<sequence>MGAGMAGVLAKTGRNLVVWNRSPEKSDALSAEFPGQITIAASAADVVKACGLTFSMLSTPAAAAAVFDAPEVGTLAGVSAGKIVVDCATLQEEDMQRMGAAVTAAGGKFLEAPVSGTKGPAATGTLIFMVTGDESAFTEATPEFEAMGKATHYLGADVGAATRMKLCVNMVMGVFMAGLGEGIHLAEKLDLEKAKLVEILTQGAMGCVLVNVKGPKCALEERNHAPNFPLKHAQKDVSFAIAAGQAAGANTMATAEATNKEMLKAMEMGFGDQDFSSVIEAVMDSQS</sequence>
<dbReference type="SUPFAM" id="SSF51735">
    <property type="entry name" value="NAD(P)-binding Rossmann-fold domains"/>
    <property type="match status" value="1"/>
</dbReference>
<evidence type="ECO:0000256" key="4">
    <source>
        <dbReference type="PIRSR" id="PIRSR000103-1"/>
    </source>
</evidence>
<protein>
    <recommendedName>
        <fullName evidence="8">6-phosphogluconate dehydrogenase NADP-binding domain-containing protein</fullName>
    </recommendedName>
</protein>
<dbReference type="InterPro" id="IPR036291">
    <property type="entry name" value="NAD(P)-bd_dom_sf"/>
</dbReference>
<dbReference type="InterPro" id="IPR029154">
    <property type="entry name" value="HIBADH-like_NADP-bd"/>
</dbReference>
<dbReference type="AlphaFoldDB" id="A0A7S1UEN4"/>
<dbReference type="InterPro" id="IPR051265">
    <property type="entry name" value="HIBADH-related_NP60_sf"/>
</dbReference>
<comment type="similarity">
    <text evidence="1">Belongs to the HIBADH-related family. NP60 subfamily.</text>
</comment>
<dbReference type="Gene3D" id="1.10.1040.10">
    <property type="entry name" value="N-(1-d-carboxylethyl)-l-norvaline Dehydrogenase, domain 2"/>
    <property type="match status" value="1"/>
</dbReference>
<dbReference type="InterPro" id="IPR006115">
    <property type="entry name" value="6PGDH_NADP-bd"/>
</dbReference>
<dbReference type="Gene3D" id="3.40.50.720">
    <property type="entry name" value="NAD(P)-binding Rossmann-like Domain"/>
    <property type="match status" value="1"/>
</dbReference>
<evidence type="ECO:0000256" key="2">
    <source>
        <dbReference type="ARBA" id="ARBA00023002"/>
    </source>
</evidence>
<proteinExistence type="inferred from homology"/>
<dbReference type="EMBL" id="HBGJ01038483">
    <property type="protein sequence ID" value="CAD9265828.1"/>
    <property type="molecule type" value="Transcribed_RNA"/>
</dbReference>
<dbReference type="GO" id="GO:0016491">
    <property type="term" value="F:oxidoreductase activity"/>
    <property type="evidence" value="ECO:0007669"/>
    <property type="project" value="UniProtKB-KW"/>
</dbReference>
<feature type="active site" evidence="4">
    <location>
        <position position="165"/>
    </location>
</feature>
<dbReference type="GO" id="GO:0051287">
    <property type="term" value="F:NAD binding"/>
    <property type="evidence" value="ECO:0007669"/>
    <property type="project" value="InterPro"/>
</dbReference>
<keyword evidence="2" id="KW-0560">Oxidoreductase</keyword>
<evidence type="ECO:0000259" key="6">
    <source>
        <dbReference type="Pfam" id="PF14833"/>
    </source>
</evidence>
<dbReference type="Pfam" id="PF03446">
    <property type="entry name" value="NAD_binding_2"/>
    <property type="match status" value="1"/>
</dbReference>
<dbReference type="PIRSF" id="PIRSF000103">
    <property type="entry name" value="HIBADH"/>
    <property type="match status" value="1"/>
</dbReference>
<evidence type="ECO:0008006" key="8">
    <source>
        <dbReference type="Google" id="ProtNLM"/>
    </source>
</evidence>
<feature type="domain" description="3-hydroxyisobutyrate dehydrogenase-like NAD-binding" evidence="6">
    <location>
        <begin position="159"/>
        <end position="281"/>
    </location>
</feature>
<dbReference type="Pfam" id="PF14833">
    <property type="entry name" value="NAD_binding_11"/>
    <property type="match status" value="1"/>
</dbReference>
<dbReference type="InterPro" id="IPR008927">
    <property type="entry name" value="6-PGluconate_DH-like_C_sf"/>
</dbReference>